<evidence type="ECO:0000313" key="2">
    <source>
        <dbReference type="EMBL" id="CAK0867970.1"/>
    </source>
</evidence>
<evidence type="ECO:0000256" key="1">
    <source>
        <dbReference type="SAM" id="MobiDB-lite"/>
    </source>
</evidence>
<feature type="region of interest" description="Disordered" evidence="1">
    <location>
        <begin position="430"/>
        <end position="454"/>
    </location>
</feature>
<keyword evidence="3" id="KW-1185">Reference proteome</keyword>
<name>A0ABN9V771_9DINO</name>
<dbReference type="EMBL" id="CAUYUJ010016699">
    <property type="protein sequence ID" value="CAK0867970.1"/>
    <property type="molecule type" value="Genomic_DNA"/>
</dbReference>
<sequence length="613" mass="67171">REGERMLEPVGEAEPDLARDGTQRYCDTALVNRKTVHTAFLTDLMARGLLDFTLGPLERVGIFCPWKNGRERQRLILDARRSNRHFRRPPSVGPITAEGLSGIELDLDARERPESELVGDLRECSSITVGIADVKDAAHPFRMPTFLRLYFCSPPARSGALGLAGEAVEGQLLTGNEQPWPCPVALPTGFSWSLFRCQVSGEEFARRWAWTPCRGIAGGHWCWAASKRAPFRHYLYVDNMGVLGTDGTMIERTLEGVTDAFTRRGLLVHEQAGGLGAPMTRWTPSVLFDAASARAAGLAERKREPSAAQQSGTPIDTQLVTASGWGAAQQSISSSTGATSEGAELAVACRKRAPRRRLRRQPAVSYVSEACELLNAEGSLLERLAVQETIHVGHQAGSKGLTDADVDESLARPAVQVFFLEGRACRGARPTAARRRAGPRLGQLGDRRTPWAGKAPEGWRRVAPAWSRRPKLGGPWAGLADEMVKRGEAHVAPSASLSASAYLCLSSLLALGPESCLATRGAHSFGSLLLLPAERAVAGEMGELGHLKMLDSPWPQFIGPLRRISGGQMPRKVVWEFSHWELPSRVKQRRRWIVDTSVGRYTTQAWPRHSWLR</sequence>
<accession>A0ABN9V771</accession>
<feature type="non-terminal residue" evidence="2">
    <location>
        <position position="613"/>
    </location>
</feature>
<organism evidence="2 3">
    <name type="scientific">Prorocentrum cordatum</name>
    <dbReference type="NCBI Taxonomy" id="2364126"/>
    <lineage>
        <taxon>Eukaryota</taxon>
        <taxon>Sar</taxon>
        <taxon>Alveolata</taxon>
        <taxon>Dinophyceae</taxon>
        <taxon>Prorocentrales</taxon>
        <taxon>Prorocentraceae</taxon>
        <taxon>Prorocentrum</taxon>
    </lineage>
</organism>
<evidence type="ECO:0000313" key="3">
    <source>
        <dbReference type="Proteomes" id="UP001189429"/>
    </source>
</evidence>
<proteinExistence type="predicted"/>
<feature type="non-terminal residue" evidence="2">
    <location>
        <position position="1"/>
    </location>
</feature>
<reference evidence="2" key="1">
    <citation type="submission" date="2023-10" db="EMBL/GenBank/DDBJ databases">
        <authorList>
            <person name="Chen Y."/>
            <person name="Shah S."/>
            <person name="Dougan E. K."/>
            <person name="Thang M."/>
            <person name="Chan C."/>
        </authorList>
    </citation>
    <scope>NUCLEOTIDE SEQUENCE [LARGE SCALE GENOMIC DNA]</scope>
</reference>
<dbReference type="Proteomes" id="UP001189429">
    <property type="component" value="Unassembled WGS sequence"/>
</dbReference>
<gene>
    <name evidence="2" type="ORF">PCOR1329_LOCUS54779</name>
</gene>
<comment type="caution">
    <text evidence="2">The sequence shown here is derived from an EMBL/GenBank/DDBJ whole genome shotgun (WGS) entry which is preliminary data.</text>
</comment>
<protein>
    <submittedName>
        <fullName evidence="2">Uncharacterized protein</fullName>
    </submittedName>
</protein>